<protein>
    <submittedName>
        <fullName evidence="1">Uncharacterized protein</fullName>
    </submittedName>
</protein>
<proteinExistence type="predicted"/>
<reference evidence="1 2" key="1">
    <citation type="journal article" date="2018" name="Nat. Ecol. Evol.">
        <title>Pezizomycetes genomes reveal the molecular basis of ectomycorrhizal truffle lifestyle.</title>
        <authorList>
            <person name="Murat C."/>
            <person name="Payen T."/>
            <person name="Noel B."/>
            <person name="Kuo A."/>
            <person name="Morin E."/>
            <person name="Chen J."/>
            <person name="Kohler A."/>
            <person name="Krizsan K."/>
            <person name="Balestrini R."/>
            <person name="Da Silva C."/>
            <person name="Montanini B."/>
            <person name="Hainaut M."/>
            <person name="Levati E."/>
            <person name="Barry K.W."/>
            <person name="Belfiori B."/>
            <person name="Cichocki N."/>
            <person name="Clum A."/>
            <person name="Dockter R.B."/>
            <person name="Fauchery L."/>
            <person name="Guy J."/>
            <person name="Iotti M."/>
            <person name="Le Tacon F."/>
            <person name="Lindquist E.A."/>
            <person name="Lipzen A."/>
            <person name="Malagnac F."/>
            <person name="Mello A."/>
            <person name="Molinier V."/>
            <person name="Miyauchi S."/>
            <person name="Poulain J."/>
            <person name="Riccioni C."/>
            <person name="Rubini A."/>
            <person name="Sitrit Y."/>
            <person name="Splivallo R."/>
            <person name="Traeger S."/>
            <person name="Wang M."/>
            <person name="Zifcakova L."/>
            <person name="Wipf D."/>
            <person name="Zambonelli A."/>
            <person name="Paolocci F."/>
            <person name="Nowrousian M."/>
            <person name="Ottonello S."/>
            <person name="Baldrian P."/>
            <person name="Spatafora J.W."/>
            <person name="Henrissat B."/>
            <person name="Nagy L.G."/>
            <person name="Aury J.M."/>
            <person name="Wincker P."/>
            <person name="Grigoriev I.V."/>
            <person name="Bonfante P."/>
            <person name="Martin F.M."/>
        </authorList>
    </citation>
    <scope>NUCLEOTIDE SEQUENCE [LARGE SCALE GENOMIC DNA]</scope>
    <source>
        <strain evidence="1 2">CCBAS932</strain>
    </source>
</reference>
<sequence length="104" mass="11402">MNGGKPVGDSGGLYIEELRGPREVTSKVGKEEDDMDLAAEITAPRVAKARRKAQRDRAILLGTDDDSENPVTIGRDLGAANGQVQWQSRQWGDLHPAIRECLLY</sequence>
<organism evidence="1 2">
    <name type="scientific">Morchella conica CCBAS932</name>
    <dbReference type="NCBI Taxonomy" id="1392247"/>
    <lineage>
        <taxon>Eukaryota</taxon>
        <taxon>Fungi</taxon>
        <taxon>Dikarya</taxon>
        <taxon>Ascomycota</taxon>
        <taxon>Pezizomycotina</taxon>
        <taxon>Pezizomycetes</taxon>
        <taxon>Pezizales</taxon>
        <taxon>Morchellaceae</taxon>
        <taxon>Morchella</taxon>
    </lineage>
</organism>
<gene>
    <name evidence="1" type="ORF">P167DRAFT_574640</name>
</gene>
<evidence type="ECO:0000313" key="2">
    <source>
        <dbReference type="Proteomes" id="UP000277580"/>
    </source>
</evidence>
<name>A0A3N4KR61_9PEZI</name>
<accession>A0A3N4KR61</accession>
<dbReference type="EMBL" id="ML119131">
    <property type="protein sequence ID" value="RPB11988.1"/>
    <property type="molecule type" value="Genomic_DNA"/>
</dbReference>
<dbReference type="AlphaFoldDB" id="A0A3N4KR61"/>
<evidence type="ECO:0000313" key="1">
    <source>
        <dbReference type="EMBL" id="RPB11988.1"/>
    </source>
</evidence>
<keyword evidence="2" id="KW-1185">Reference proteome</keyword>
<dbReference type="Proteomes" id="UP000277580">
    <property type="component" value="Unassembled WGS sequence"/>
</dbReference>
<dbReference type="InParanoid" id="A0A3N4KR61"/>